<dbReference type="Pfam" id="PF03862">
    <property type="entry name" value="SpoVAC_SpoVAEB"/>
    <property type="match status" value="1"/>
</dbReference>
<keyword evidence="1" id="KW-1133">Transmembrane helix</keyword>
<name>A0A0K2SKK4_LIMPI</name>
<dbReference type="PANTHER" id="PTHR38450">
    <property type="entry name" value="STAGE V SPORULATION PROTEIN AC-RELATED"/>
    <property type="match status" value="1"/>
</dbReference>
<dbReference type="EMBL" id="AP014924">
    <property type="protein sequence ID" value="BAS27643.1"/>
    <property type="molecule type" value="Genomic_DNA"/>
</dbReference>
<proteinExistence type="predicted"/>
<reference evidence="3" key="2">
    <citation type="journal article" date="2016" name="Int. J. Syst. Evol. Microbiol.">
        <title>Complete genome sequence and cell structure of Limnochorda pilosa, a Gram-negative spore-former within the phylum Firmicutes.</title>
        <authorList>
            <person name="Watanabe M."/>
            <person name="Kojima H."/>
            <person name="Fukui M."/>
        </authorList>
    </citation>
    <scope>NUCLEOTIDE SEQUENCE [LARGE SCALE GENOMIC DNA]</scope>
    <source>
        <strain evidence="3">HC45</strain>
    </source>
</reference>
<organism evidence="2 3">
    <name type="scientific">Limnochorda pilosa</name>
    <dbReference type="NCBI Taxonomy" id="1555112"/>
    <lineage>
        <taxon>Bacteria</taxon>
        <taxon>Bacillati</taxon>
        <taxon>Bacillota</taxon>
        <taxon>Limnochordia</taxon>
        <taxon>Limnochordales</taxon>
        <taxon>Limnochordaceae</taxon>
        <taxon>Limnochorda</taxon>
    </lineage>
</organism>
<reference evidence="3" key="1">
    <citation type="submission" date="2015-07" db="EMBL/GenBank/DDBJ databases">
        <title>Complete genome sequence and phylogenetic analysis of Limnochorda pilosa.</title>
        <authorList>
            <person name="Watanabe M."/>
            <person name="Kojima H."/>
            <person name="Fukui M."/>
        </authorList>
    </citation>
    <scope>NUCLEOTIDE SEQUENCE [LARGE SCALE GENOMIC DNA]</scope>
    <source>
        <strain evidence="3">HC45</strain>
    </source>
</reference>
<dbReference type="STRING" id="1555112.LIP_1799"/>
<dbReference type="Proteomes" id="UP000065807">
    <property type="component" value="Chromosome"/>
</dbReference>
<protein>
    <submittedName>
        <fullName evidence="2">Stage V sporulation protein AD</fullName>
    </submittedName>
</protein>
<dbReference type="InterPro" id="IPR005562">
    <property type="entry name" value="SpoVA"/>
</dbReference>
<feature type="transmembrane region" description="Helical" evidence="1">
    <location>
        <begin position="33"/>
        <end position="55"/>
    </location>
</feature>
<gene>
    <name evidence="2" type="ORF">LIP_1799</name>
</gene>
<dbReference type="OrthoDB" id="9797988at2"/>
<evidence type="ECO:0000313" key="3">
    <source>
        <dbReference type="Proteomes" id="UP000065807"/>
    </source>
</evidence>
<feature type="transmembrane region" description="Helical" evidence="1">
    <location>
        <begin position="90"/>
        <end position="114"/>
    </location>
</feature>
<dbReference type="KEGG" id="lpil:LIP_1799"/>
<evidence type="ECO:0000256" key="1">
    <source>
        <dbReference type="SAM" id="Phobius"/>
    </source>
</evidence>
<dbReference type="AlphaFoldDB" id="A0A0K2SKK4"/>
<dbReference type="PATRIC" id="fig|1555112.3.peg.1831"/>
<evidence type="ECO:0000313" key="2">
    <source>
        <dbReference type="EMBL" id="BAS27643.1"/>
    </source>
</evidence>
<keyword evidence="1" id="KW-0812">Transmembrane</keyword>
<accession>A0A0K2SKK4</accession>
<feature type="transmembrane region" description="Helical" evidence="1">
    <location>
        <begin position="67"/>
        <end position="84"/>
    </location>
</feature>
<keyword evidence="3" id="KW-1185">Reference proteome</keyword>
<keyword evidence="1" id="KW-0472">Membrane</keyword>
<feature type="transmembrane region" description="Helical" evidence="1">
    <location>
        <begin position="126"/>
        <end position="151"/>
    </location>
</feature>
<sequence length="154" mass="15847">MVSDARQAQSTAHRYRSEAQAFQPRPAYLRNALSAYLVGGLIAVVGQLFTEYFLAAGLPTPAAGARAAVVLVVLGALLTGLGWYDKIARFGGAGAAIPVTGFANSVVAPAMEAVREGTVMGTGAQLFTVAGPVLTYGVLAGVVVALLRWWLLGG</sequence>
<dbReference type="PANTHER" id="PTHR38450:SF1">
    <property type="entry name" value="STAGE V SPORULATION PROTEIN AC"/>
    <property type="match status" value="1"/>
</dbReference>